<dbReference type="PANTHER" id="PTHR43133">
    <property type="entry name" value="RNA POLYMERASE ECF-TYPE SIGMA FACTO"/>
    <property type="match status" value="1"/>
</dbReference>
<evidence type="ECO:0000256" key="2">
    <source>
        <dbReference type="ARBA" id="ARBA00023015"/>
    </source>
</evidence>
<keyword evidence="8" id="KW-1185">Reference proteome</keyword>
<reference evidence="7 8" key="1">
    <citation type="submission" date="2020-10" db="EMBL/GenBank/DDBJ databases">
        <title>Complete genome sequence of Paludibaculum fermentans P105T, a facultatively anaerobic acidobacterium capable of dissimilatory Fe(III) reduction.</title>
        <authorList>
            <person name="Dedysh S.N."/>
            <person name="Beletsky A.V."/>
            <person name="Kulichevskaya I.S."/>
            <person name="Mardanov A.V."/>
            <person name="Ravin N.V."/>
        </authorList>
    </citation>
    <scope>NUCLEOTIDE SEQUENCE [LARGE SCALE GENOMIC DNA]</scope>
    <source>
        <strain evidence="7 8">P105</strain>
    </source>
</reference>
<dbReference type="PANTHER" id="PTHR43133:SF51">
    <property type="entry name" value="RNA POLYMERASE SIGMA FACTOR"/>
    <property type="match status" value="1"/>
</dbReference>
<keyword evidence="2" id="KW-0805">Transcription regulation</keyword>
<evidence type="ECO:0000256" key="1">
    <source>
        <dbReference type="ARBA" id="ARBA00010641"/>
    </source>
</evidence>
<dbReference type="InterPro" id="IPR013325">
    <property type="entry name" value="RNA_pol_sigma_r2"/>
</dbReference>
<dbReference type="Gene3D" id="1.10.10.10">
    <property type="entry name" value="Winged helix-like DNA-binding domain superfamily/Winged helix DNA-binding domain"/>
    <property type="match status" value="1"/>
</dbReference>
<evidence type="ECO:0000256" key="4">
    <source>
        <dbReference type="ARBA" id="ARBA00023163"/>
    </source>
</evidence>
<dbReference type="InterPro" id="IPR014284">
    <property type="entry name" value="RNA_pol_sigma-70_dom"/>
</dbReference>
<dbReference type="AlphaFoldDB" id="A0A7S7NX69"/>
<feature type="domain" description="RNA polymerase sigma-70 region 2" evidence="5">
    <location>
        <begin position="22"/>
        <end position="88"/>
    </location>
</feature>
<proteinExistence type="inferred from homology"/>
<dbReference type="GO" id="GO:0016987">
    <property type="term" value="F:sigma factor activity"/>
    <property type="evidence" value="ECO:0007669"/>
    <property type="project" value="UniProtKB-KW"/>
</dbReference>
<dbReference type="Proteomes" id="UP000593892">
    <property type="component" value="Chromosome"/>
</dbReference>
<gene>
    <name evidence="7" type="ORF">IRI77_13095</name>
</gene>
<sequence>MAPIPGTGWRQEARGDAGFAAIVRTHQRMVYSICWHFFRNRAIAEEIGQDVFLQLYRNLDSVDSPAHLESWLRKTATHRCIDNYRKKSNRQEIPMEGLAEPAALPQVKDTMLSDNLQRLVASLPETQRAVVILRYQEDLDVNEIAATLQMPERTVWSHLRRAIGVLQEKAARRLGPGNFGLGLQGPAIKERSGDGTL</sequence>
<dbReference type="InterPro" id="IPR039425">
    <property type="entry name" value="RNA_pol_sigma-70-like"/>
</dbReference>
<dbReference type="GO" id="GO:0003677">
    <property type="term" value="F:DNA binding"/>
    <property type="evidence" value="ECO:0007669"/>
    <property type="project" value="InterPro"/>
</dbReference>
<dbReference type="InterPro" id="IPR036388">
    <property type="entry name" value="WH-like_DNA-bd_sf"/>
</dbReference>
<dbReference type="Pfam" id="PF04542">
    <property type="entry name" value="Sigma70_r2"/>
    <property type="match status" value="1"/>
</dbReference>
<dbReference type="InterPro" id="IPR007627">
    <property type="entry name" value="RNA_pol_sigma70_r2"/>
</dbReference>
<dbReference type="GO" id="GO:0006352">
    <property type="term" value="P:DNA-templated transcription initiation"/>
    <property type="evidence" value="ECO:0007669"/>
    <property type="project" value="InterPro"/>
</dbReference>
<dbReference type="EMBL" id="CP063849">
    <property type="protein sequence ID" value="QOY90839.1"/>
    <property type="molecule type" value="Genomic_DNA"/>
</dbReference>
<evidence type="ECO:0000256" key="3">
    <source>
        <dbReference type="ARBA" id="ARBA00023082"/>
    </source>
</evidence>
<dbReference type="SUPFAM" id="SSF88946">
    <property type="entry name" value="Sigma2 domain of RNA polymerase sigma factors"/>
    <property type="match status" value="1"/>
</dbReference>
<dbReference type="Gene3D" id="1.10.1740.10">
    <property type="match status" value="1"/>
</dbReference>
<dbReference type="Pfam" id="PF08281">
    <property type="entry name" value="Sigma70_r4_2"/>
    <property type="match status" value="1"/>
</dbReference>
<keyword evidence="4" id="KW-0804">Transcription</keyword>
<comment type="similarity">
    <text evidence="1">Belongs to the sigma-70 factor family. ECF subfamily.</text>
</comment>
<dbReference type="KEGG" id="pfer:IRI77_13095"/>
<keyword evidence="3" id="KW-0731">Sigma factor</keyword>
<accession>A0A7S7NX69</accession>
<evidence type="ECO:0000259" key="5">
    <source>
        <dbReference type="Pfam" id="PF04542"/>
    </source>
</evidence>
<dbReference type="InterPro" id="IPR013324">
    <property type="entry name" value="RNA_pol_sigma_r3/r4-like"/>
</dbReference>
<organism evidence="7 8">
    <name type="scientific">Paludibaculum fermentans</name>
    <dbReference type="NCBI Taxonomy" id="1473598"/>
    <lineage>
        <taxon>Bacteria</taxon>
        <taxon>Pseudomonadati</taxon>
        <taxon>Acidobacteriota</taxon>
        <taxon>Terriglobia</taxon>
        <taxon>Bryobacterales</taxon>
        <taxon>Bryobacteraceae</taxon>
        <taxon>Paludibaculum</taxon>
    </lineage>
</organism>
<dbReference type="InterPro" id="IPR013249">
    <property type="entry name" value="RNA_pol_sigma70_r4_t2"/>
</dbReference>
<evidence type="ECO:0000313" key="7">
    <source>
        <dbReference type="EMBL" id="QOY90839.1"/>
    </source>
</evidence>
<name>A0A7S7NX69_PALFE</name>
<evidence type="ECO:0000259" key="6">
    <source>
        <dbReference type="Pfam" id="PF08281"/>
    </source>
</evidence>
<dbReference type="RefSeq" id="WP_194452496.1">
    <property type="nucleotide sequence ID" value="NZ_CP063849.1"/>
</dbReference>
<dbReference type="NCBIfam" id="TIGR02937">
    <property type="entry name" value="sigma70-ECF"/>
    <property type="match status" value="1"/>
</dbReference>
<feature type="domain" description="RNA polymerase sigma factor 70 region 4 type 2" evidence="6">
    <location>
        <begin position="114"/>
        <end position="162"/>
    </location>
</feature>
<protein>
    <submittedName>
        <fullName evidence="7">Sigma-70 family RNA polymerase sigma factor</fullName>
    </submittedName>
</protein>
<evidence type="ECO:0000313" key="8">
    <source>
        <dbReference type="Proteomes" id="UP000593892"/>
    </source>
</evidence>
<dbReference type="SUPFAM" id="SSF88659">
    <property type="entry name" value="Sigma3 and sigma4 domains of RNA polymerase sigma factors"/>
    <property type="match status" value="1"/>
</dbReference>